<organism evidence="1 2">
    <name type="scientific">Acinetobacter seifertii</name>
    <dbReference type="NCBI Taxonomy" id="1530123"/>
    <lineage>
        <taxon>Bacteria</taxon>
        <taxon>Pseudomonadati</taxon>
        <taxon>Pseudomonadota</taxon>
        <taxon>Gammaproteobacteria</taxon>
        <taxon>Moraxellales</taxon>
        <taxon>Moraxellaceae</taxon>
        <taxon>Acinetobacter</taxon>
        <taxon>Acinetobacter calcoaceticus/baumannii complex</taxon>
    </lineage>
</organism>
<gene>
    <name evidence="1" type="ORF">IC776_02930</name>
</gene>
<dbReference type="InterPro" id="IPR036779">
    <property type="entry name" value="LysM_dom_sf"/>
</dbReference>
<dbReference type="RefSeq" id="WP_191012620.1">
    <property type="nucleotide sequence ID" value="NZ_CP061646.1"/>
</dbReference>
<sequence>MSKTVTTVQGDTLDLICWNYYGRTAGVFEEVLAANPDLTKQGPILEIGTVIILPDIKVQQQVKKTINLWD</sequence>
<protein>
    <submittedName>
        <fullName evidence="1">Tail protein X</fullName>
    </submittedName>
</protein>
<accession>A0A7H2V935</accession>
<dbReference type="AlphaFoldDB" id="A0A7H2V935"/>
<evidence type="ECO:0000313" key="1">
    <source>
        <dbReference type="EMBL" id="QNX72868.1"/>
    </source>
</evidence>
<name>A0A7H2V935_9GAMM</name>
<reference evidence="1 2" key="2">
    <citation type="submission" date="2020-09" db="EMBL/GenBank/DDBJ databases">
        <authorList>
            <person name="Chen F.-J."/>
            <person name="Lee Y.-T."/>
        </authorList>
    </citation>
    <scope>NUCLEOTIDE SEQUENCE [LARGE SCALE GENOMIC DNA]</scope>
    <source>
        <strain evidence="1 2">AS39</strain>
    </source>
</reference>
<dbReference type="InterPro" id="IPR008861">
    <property type="entry name" value="GpX-like"/>
</dbReference>
<evidence type="ECO:0000313" key="2">
    <source>
        <dbReference type="Proteomes" id="UP000516666"/>
    </source>
</evidence>
<proteinExistence type="predicted"/>
<dbReference type="Gene3D" id="3.10.350.10">
    <property type="entry name" value="LysM domain"/>
    <property type="match status" value="1"/>
</dbReference>
<dbReference type="Proteomes" id="UP000516666">
    <property type="component" value="Chromosome"/>
</dbReference>
<dbReference type="EMBL" id="CP061646">
    <property type="protein sequence ID" value="QNX72868.1"/>
    <property type="molecule type" value="Genomic_DNA"/>
</dbReference>
<dbReference type="Pfam" id="PF05489">
    <property type="entry name" value="Phage_tail_X"/>
    <property type="match status" value="1"/>
</dbReference>
<reference evidence="2" key="1">
    <citation type="submission" date="2020-09" db="EMBL/GenBank/DDBJ databases">
        <title>Clinical and molecular characterization of Acinetobacter seifertii in Taiwan.</title>
        <authorList>
            <person name="Li L.-H."/>
            <person name="Yang Y.-S."/>
            <person name="Sun J.-R."/>
            <person name="Huang T.-W."/>
            <person name="Huang W.-C."/>
            <person name="Wang Y.-C."/>
            <person name="Kuo T.-H."/>
            <person name="Kuo S.-C."/>
            <person name="Chen T.-L."/>
        </authorList>
    </citation>
    <scope>NUCLEOTIDE SEQUENCE [LARGE SCALE GENOMIC DNA]</scope>
    <source>
        <strain evidence="2">AS39</strain>
    </source>
</reference>